<gene>
    <name evidence="12" type="ORF">GCM10010140_69410</name>
</gene>
<keyword evidence="12" id="KW-0031">Aminopeptidase</keyword>
<feature type="transmembrane region" description="Helical" evidence="9">
    <location>
        <begin position="414"/>
        <end position="432"/>
    </location>
</feature>
<dbReference type="Pfam" id="PF04389">
    <property type="entry name" value="Peptidase_M28"/>
    <property type="match status" value="1"/>
</dbReference>
<evidence type="ECO:0000313" key="12">
    <source>
        <dbReference type="EMBL" id="GGQ29368.1"/>
    </source>
</evidence>
<feature type="transmembrane region" description="Helical" evidence="9">
    <location>
        <begin position="504"/>
        <end position="524"/>
    </location>
</feature>
<evidence type="ECO:0000256" key="8">
    <source>
        <dbReference type="ARBA" id="ARBA00031512"/>
    </source>
</evidence>
<evidence type="ECO:0000256" key="9">
    <source>
        <dbReference type="SAM" id="Phobius"/>
    </source>
</evidence>
<keyword evidence="7" id="KW-0325">Glycoprotein</keyword>
<comment type="caution">
    <text evidence="12">The sequence shown here is derived from an EMBL/GenBank/DDBJ whole genome shotgun (WGS) entry which is preliminary data.</text>
</comment>
<feature type="signal peptide" evidence="10">
    <location>
        <begin position="1"/>
        <end position="17"/>
    </location>
</feature>
<comment type="similarity">
    <text evidence="3">Belongs to the peptidase M28 family.</text>
</comment>
<accession>A0ABQ2RFF7</accession>
<name>A0ABQ2RFF7_9ACTN</name>
<evidence type="ECO:0000313" key="13">
    <source>
        <dbReference type="Proteomes" id="UP000611554"/>
    </source>
</evidence>
<feature type="transmembrane region" description="Helical" evidence="9">
    <location>
        <begin position="382"/>
        <end position="402"/>
    </location>
</feature>
<dbReference type="Gene3D" id="3.40.630.10">
    <property type="entry name" value="Zn peptidases"/>
    <property type="match status" value="1"/>
</dbReference>
<reference evidence="13" key="1">
    <citation type="journal article" date="2019" name="Int. J. Syst. Evol. Microbiol.">
        <title>The Global Catalogue of Microorganisms (GCM) 10K type strain sequencing project: providing services to taxonomists for standard genome sequencing and annotation.</title>
        <authorList>
            <consortium name="The Broad Institute Genomics Platform"/>
            <consortium name="The Broad Institute Genome Sequencing Center for Infectious Disease"/>
            <person name="Wu L."/>
            <person name="Ma J."/>
        </authorList>
    </citation>
    <scope>NUCLEOTIDE SEQUENCE [LARGE SCALE GENOMIC DNA]</scope>
    <source>
        <strain evidence="13">JCM 3115</strain>
    </source>
</reference>
<organism evidence="12 13">
    <name type="scientific">Streptosporangium pseudovulgare</name>
    <dbReference type="NCBI Taxonomy" id="35765"/>
    <lineage>
        <taxon>Bacteria</taxon>
        <taxon>Bacillati</taxon>
        <taxon>Actinomycetota</taxon>
        <taxon>Actinomycetes</taxon>
        <taxon>Streptosporangiales</taxon>
        <taxon>Streptosporangiaceae</taxon>
        <taxon>Streptosporangium</taxon>
    </lineage>
</organism>
<keyword evidence="12" id="KW-0378">Hydrolase</keyword>
<feature type="transmembrane region" description="Helical" evidence="9">
    <location>
        <begin position="438"/>
        <end position="455"/>
    </location>
</feature>
<feature type="transmembrane region" description="Helical" evidence="9">
    <location>
        <begin position="531"/>
        <end position="550"/>
    </location>
</feature>
<dbReference type="PANTHER" id="PTHR12147">
    <property type="entry name" value="METALLOPEPTIDASE M28 FAMILY MEMBER"/>
    <property type="match status" value="1"/>
</dbReference>
<comment type="subcellular location">
    <subcellularLocation>
        <location evidence="2">Vacuole membrane</location>
        <topology evidence="2">Multi-pass membrane protein</topology>
    </subcellularLocation>
</comment>
<keyword evidence="9" id="KW-0812">Transmembrane</keyword>
<feature type="transmembrane region" description="Helical" evidence="9">
    <location>
        <begin position="304"/>
        <end position="326"/>
    </location>
</feature>
<keyword evidence="6 9" id="KW-1133">Transmembrane helix</keyword>
<dbReference type="InterPro" id="IPR007484">
    <property type="entry name" value="Peptidase_M28"/>
</dbReference>
<protein>
    <recommendedName>
        <fullName evidence="4">Vacuolar membrane protease</fullName>
    </recommendedName>
    <alternativeName>
        <fullName evidence="8">FXNA-related family protease 1</fullName>
    </alternativeName>
</protein>
<feature type="transmembrane region" description="Helical" evidence="9">
    <location>
        <begin position="338"/>
        <end position="362"/>
    </location>
</feature>
<dbReference type="Proteomes" id="UP000611554">
    <property type="component" value="Unassembled WGS sequence"/>
</dbReference>
<keyword evidence="10" id="KW-0732">Signal</keyword>
<evidence type="ECO:0000259" key="11">
    <source>
        <dbReference type="Pfam" id="PF04389"/>
    </source>
</evidence>
<feature type="chain" id="PRO_5046770155" description="Vacuolar membrane protease" evidence="10">
    <location>
        <begin position="18"/>
        <end position="720"/>
    </location>
</feature>
<keyword evidence="9" id="KW-0472">Membrane</keyword>
<feature type="domain" description="Peptidase M28" evidence="11">
    <location>
        <begin position="94"/>
        <end position="275"/>
    </location>
</feature>
<proteinExistence type="inferred from homology"/>
<sequence length="720" mass="74530">MFGLAALVAVVALTVWAQSPGTRAATAFDGSRAFTDVQAIARAPHPVGTSEHDRVREYLVAELRRLGLDVRVQEGVGVLPLDHDGVVPMGRVRNIVAERPGTAPTGRLVVAAHYDSVPGAPGASDDGAGVATLLEVARRLPESTRNDLAFLLTDGEEAGLLGAAALPPGGRTVVLNNEARGNRGAVMMFRASGDSGPLVDVYGSAAPHPMADSGFAAVLSLLPNNTDFYVFEKNGWLGLDSAYSGGGAYYHTPLDDPAHLSRASLQQMGDNTLAVARVLADADLERLRGGESVHFTIPWLLVRYPAWLELPIALGGLVLAGTLLAVSRRRGLIRLPRTAAAAGLGLVPVLVAGAAGFFLWPLLGMLRLEYAGMFTGDPYRPWPYQGALAALVVALTAAWWALARRITGEREPAVGGVLLVALLGVASAVLLPGGSHTLVWPALFASAGGLAAEAVRSRGTALTPGSAPGATPRFRSVALTLGLVPAAVLLGGGAVLGFDIGLELGGVQAGLYLALFLLLLSPLLQHVRVTAVAVAASTAAAVLLAAGPAVDRFDSEHPRQAHLAYALDTGSGTAVWGEPGATSPDSARYFGEDGYGTRPAPVARLAEPRLTVVRSGPGPGAGRRVVVRLTPSGDAPVVGLSLERAVPVSVDGRALGRRKGFAYHAPPAGGVEVTLDLPAGRSAVRAFQEVYDLSVVPGFRPAPDTAYLRPSAVAFRVHRL</sequence>
<dbReference type="InterPro" id="IPR045175">
    <property type="entry name" value="M28_fam"/>
</dbReference>
<evidence type="ECO:0000256" key="3">
    <source>
        <dbReference type="ARBA" id="ARBA00010918"/>
    </source>
</evidence>
<dbReference type="PANTHER" id="PTHR12147:SF58">
    <property type="entry name" value="VACUOLAR MEMBRANE PROTEASE"/>
    <property type="match status" value="1"/>
</dbReference>
<evidence type="ECO:0000256" key="10">
    <source>
        <dbReference type="SAM" id="SignalP"/>
    </source>
</evidence>
<evidence type="ECO:0000256" key="5">
    <source>
        <dbReference type="ARBA" id="ARBA00022554"/>
    </source>
</evidence>
<evidence type="ECO:0000256" key="2">
    <source>
        <dbReference type="ARBA" id="ARBA00004128"/>
    </source>
</evidence>
<evidence type="ECO:0000256" key="1">
    <source>
        <dbReference type="ARBA" id="ARBA00003273"/>
    </source>
</evidence>
<comment type="function">
    <text evidence="1">May be involved in vacuolar sorting and osmoregulation.</text>
</comment>
<keyword evidence="5" id="KW-0926">Vacuole</keyword>
<dbReference type="EMBL" id="BMQJ01000026">
    <property type="protein sequence ID" value="GGQ29368.1"/>
    <property type="molecule type" value="Genomic_DNA"/>
</dbReference>
<evidence type="ECO:0000256" key="6">
    <source>
        <dbReference type="ARBA" id="ARBA00022989"/>
    </source>
</evidence>
<dbReference type="GO" id="GO:0004177">
    <property type="term" value="F:aminopeptidase activity"/>
    <property type="evidence" value="ECO:0007669"/>
    <property type="project" value="UniProtKB-KW"/>
</dbReference>
<keyword evidence="13" id="KW-1185">Reference proteome</keyword>
<evidence type="ECO:0000256" key="4">
    <source>
        <dbReference type="ARBA" id="ARBA00017435"/>
    </source>
</evidence>
<feature type="transmembrane region" description="Helical" evidence="9">
    <location>
        <begin position="476"/>
        <end position="498"/>
    </location>
</feature>
<evidence type="ECO:0000256" key="7">
    <source>
        <dbReference type="ARBA" id="ARBA00023180"/>
    </source>
</evidence>
<dbReference type="SUPFAM" id="SSF53187">
    <property type="entry name" value="Zn-dependent exopeptidases"/>
    <property type="match status" value="1"/>
</dbReference>
<keyword evidence="12" id="KW-0645">Protease</keyword>